<dbReference type="RefSeq" id="WP_116975273.1">
    <property type="nucleotide sequence ID" value="NZ_QPMM01000003.1"/>
</dbReference>
<proteinExistence type="predicted"/>
<dbReference type="EMBL" id="QPMM01000003">
    <property type="protein sequence ID" value="RFS23947.1"/>
    <property type="molecule type" value="Genomic_DNA"/>
</dbReference>
<dbReference type="Gene3D" id="3.30.470.20">
    <property type="entry name" value="ATP-grasp fold, B domain"/>
    <property type="match status" value="1"/>
</dbReference>
<reference evidence="3 4" key="1">
    <citation type="submission" date="2018-07" db="EMBL/GenBank/DDBJ databases">
        <title>Chitinophaga K2CV101002-2 sp. nov., isolated from a monsoon evergreen broad-leaved forest soil.</title>
        <authorList>
            <person name="Lv Y."/>
        </authorList>
    </citation>
    <scope>NUCLEOTIDE SEQUENCE [LARGE SCALE GENOMIC DNA]</scope>
    <source>
        <strain evidence="3 4">GDMCC 1.1288</strain>
    </source>
</reference>
<sequence>MKHKVLVFPCGSEIGLEIHKALKFCKDIELFGASSVSSNNGKYQYKNYIEGLPWVEAPGFIDQLNELILKHNIDFIYPAHDSVLLFLSQNQSLVKATVIASEAKTCEICRSKALTYQIFNNIIPVPKVYNSSADINEYPVFLKPDVGQGAKGVYLAKNKEEVDFYRAKDNTLLMLEYLPYKEYTVDCFTDSKGNLLFAKGRLRSRIQNGISVDTFPVDNPEFLEFAEKINKELKFKGAWFFQLKENKNKELMLLEIAPRIAGTMALFRNLGVNFPLLSIYTFVDMPVEIMTNEYHLQLDRALSNSYKIDIEYDHVYVDLDDTIINNDKIVVSVVSFLFQCLNNGKKIYLITRHKEIVENTLNKFRIQNMFDEIIHITNGDCKSLFIDKGRKAIFIDDSFAERKKVKTNCSIPVFDISQLESLIENHL</sequence>
<evidence type="ECO:0000256" key="1">
    <source>
        <dbReference type="PROSITE-ProRule" id="PRU00409"/>
    </source>
</evidence>
<accession>A0A3E1YC87</accession>
<dbReference type="SUPFAM" id="SSF56784">
    <property type="entry name" value="HAD-like"/>
    <property type="match status" value="1"/>
</dbReference>
<keyword evidence="1" id="KW-0067">ATP-binding</keyword>
<organism evidence="3 4">
    <name type="scientific">Chitinophaga silvatica</name>
    <dbReference type="NCBI Taxonomy" id="2282649"/>
    <lineage>
        <taxon>Bacteria</taxon>
        <taxon>Pseudomonadati</taxon>
        <taxon>Bacteroidota</taxon>
        <taxon>Chitinophagia</taxon>
        <taxon>Chitinophagales</taxon>
        <taxon>Chitinophagaceae</taxon>
        <taxon>Chitinophaga</taxon>
    </lineage>
</organism>
<dbReference type="Proteomes" id="UP000260644">
    <property type="component" value="Unassembled WGS sequence"/>
</dbReference>
<evidence type="ECO:0000313" key="4">
    <source>
        <dbReference type="Proteomes" id="UP000260644"/>
    </source>
</evidence>
<protein>
    <submittedName>
        <fullName evidence="3">ATP-grasp domain-containing protein</fullName>
    </submittedName>
</protein>
<dbReference type="AlphaFoldDB" id="A0A3E1YC87"/>
<dbReference type="InterPro" id="IPR011761">
    <property type="entry name" value="ATP-grasp"/>
</dbReference>
<keyword evidence="4" id="KW-1185">Reference proteome</keyword>
<dbReference type="Gene3D" id="3.40.50.20">
    <property type="match status" value="1"/>
</dbReference>
<feature type="domain" description="ATP-grasp" evidence="2">
    <location>
        <begin position="113"/>
        <end position="283"/>
    </location>
</feature>
<comment type="caution">
    <text evidence="3">The sequence shown here is derived from an EMBL/GenBank/DDBJ whole genome shotgun (WGS) entry which is preliminary data.</text>
</comment>
<dbReference type="GO" id="GO:0046872">
    <property type="term" value="F:metal ion binding"/>
    <property type="evidence" value="ECO:0007669"/>
    <property type="project" value="InterPro"/>
</dbReference>
<keyword evidence="1" id="KW-0547">Nucleotide-binding</keyword>
<dbReference type="OrthoDB" id="9803907at2"/>
<dbReference type="PROSITE" id="PS50975">
    <property type="entry name" value="ATP_GRASP"/>
    <property type="match status" value="1"/>
</dbReference>
<dbReference type="InterPro" id="IPR036412">
    <property type="entry name" value="HAD-like_sf"/>
</dbReference>
<evidence type="ECO:0000259" key="2">
    <source>
        <dbReference type="PROSITE" id="PS50975"/>
    </source>
</evidence>
<name>A0A3E1YC87_9BACT</name>
<evidence type="ECO:0000313" key="3">
    <source>
        <dbReference type="EMBL" id="RFS23947.1"/>
    </source>
</evidence>
<dbReference type="SUPFAM" id="SSF56059">
    <property type="entry name" value="Glutathione synthetase ATP-binding domain-like"/>
    <property type="match status" value="1"/>
</dbReference>
<dbReference type="Pfam" id="PF15632">
    <property type="entry name" value="ATPgrasp_Ter"/>
    <property type="match status" value="1"/>
</dbReference>
<gene>
    <name evidence="3" type="ORF">DVR12_08675</name>
</gene>
<dbReference type="GO" id="GO:0005524">
    <property type="term" value="F:ATP binding"/>
    <property type="evidence" value="ECO:0007669"/>
    <property type="project" value="UniProtKB-UniRule"/>
</dbReference>